<reference evidence="2 3" key="1">
    <citation type="submission" date="2018-12" db="EMBL/GenBank/DDBJ databases">
        <title>Draft Genome Sequence of Chryseobacterium arthrosphaerae strain ED882-96 Isolated from the Blood of a Patient with Liver Cirrhosis in Taiwan.</title>
        <authorList>
            <person name="Lin J.-N."/>
            <person name="Lai C.-H."/>
            <person name="Yang C.-H."/>
            <person name="Huang Y.-H."/>
        </authorList>
    </citation>
    <scope>NUCLEOTIDE SEQUENCE [LARGE SCALE GENOMIC DNA]</scope>
    <source>
        <strain evidence="2 3">ED882-96</strain>
    </source>
</reference>
<dbReference type="PANTHER" id="PTHR46534:SF1">
    <property type="entry name" value="IGGFC-BINDING PROTEIN N-TERMINAL DOMAIN-CONTAINING PROTEIN"/>
    <property type="match status" value="1"/>
</dbReference>
<organism evidence="2 3">
    <name type="scientific">Chryseobacterium arthrosphaerae</name>
    <dbReference type="NCBI Taxonomy" id="651561"/>
    <lineage>
        <taxon>Bacteria</taxon>
        <taxon>Pseudomonadati</taxon>
        <taxon>Bacteroidota</taxon>
        <taxon>Flavobacteriia</taxon>
        <taxon>Flavobacteriales</taxon>
        <taxon>Weeksellaceae</taxon>
        <taxon>Chryseobacterium group</taxon>
        <taxon>Chryseobacterium</taxon>
    </lineage>
</organism>
<evidence type="ECO:0000313" key="2">
    <source>
        <dbReference type="EMBL" id="RTZ50072.1"/>
    </source>
</evidence>
<dbReference type="Proteomes" id="UP000276953">
    <property type="component" value="Unassembled WGS sequence"/>
</dbReference>
<dbReference type="PANTHER" id="PTHR46534">
    <property type="entry name" value="IGGFC_BINDING DOMAIN-CONTAINING PROTEIN"/>
    <property type="match status" value="1"/>
</dbReference>
<sequence length="161" mass="17341">MDGSYQSYLTFTLNKGQSYIIEGVGNQTVNKEAFIGAKIESDKPISVTNGNFNGQFAMAAGGSYQGSDIIMDQSVPVDRLGNEFVVVKGNGDISRRMEDALIVATEGGTQVYINNGTTPVATLAEGESYRVNKLIIPITSIRGTIITTCTSEPLKMYMYTS</sequence>
<dbReference type="InterPro" id="IPR035234">
    <property type="entry name" value="IgGFc-bd_N"/>
</dbReference>
<comment type="caution">
    <text evidence="2">The sequence shown here is derived from an EMBL/GenBank/DDBJ whole genome shotgun (WGS) entry which is preliminary data.</text>
</comment>
<proteinExistence type="predicted"/>
<protein>
    <recommendedName>
        <fullName evidence="1">IgGFc-binding protein N-terminal domain-containing protein</fullName>
    </recommendedName>
</protein>
<evidence type="ECO:0000313" key="3">
    <source>
        <dbReference type="Proteomes" id="UP000276953"/>
    </source>
</evidence>
<evidence type="ECO:0000259" key="1">
    <source>
        <dbReference type="Pfam" id="PF17517"/>
    </source>
</evidence>
<name>A0A432E0C1_9FLAO</name>
<accession>A0A432E0C1</accession>
<dbReference type="EMBL" id="RYFC01000001">
    <property type="protein sequence ID" value="RTZ50072.1"/>
    <property type="molecule type" value="Genomic_DNA"/>
</dbReference>
<gene>
    <name evidence="2" type="ORF">EJ377_08410</name>
</gene>
<feature type="domain" description="IgGFc-binding protein N-terminal" evidence="1">
    <location>
        <begin position="7"/>
        <end position="136"/>
    </location>
</feature>
<dbReference type="AlphaFoldDB" id="A0A432E0C1"/>
<dbReference type="Pfam" id="PF17517">
    <property type="entry name" value="IgGFc_binding"/>
    <property type="match status" value="1"/>
</dbReference>